<protein>
    <submittedName>
        <fullName evidence="3">Oxidoreductase</fullName>
    </submittedName>
</protein>
<dbReference type="KEGG" id="paro:CUV01_06350"/>
<keyword evidence="1" id="KW-0732">Signal</keyword>
<evidence type="ECO:0000313" key="4">
    <source>
        <dbReference type="Proteomes" id="UP000233742"/>
    </source>
</evidence>
<dbReference type="InterPro" id="IPR000572">
    <property type="entry name" value="OxRdtase_Mopterin-bd_dom"/>
</dbReference>
<evidence type="ECO:0000313" key="3">
    <source>
        <dbReference type="EMBL" id="AUH33062.1"/>
    </source>
</evidence>
<gene>
    <name evidence="3" type="ORF">CUV01_06350</name>
</gene>
<feature type="domain" description="Oxidoreductase molybdopterin-binding" evidence="2">
    <location>
        <begin position="72"/>
        <end position="144"/>
    </location>
</feature>
<keyword evidence="4" id="KW-1185">Reference proteome</keyword>
<dbReference type="Proteomes" id="UP000233742">
    <property type="component" value="Chromosome"/>
</dbReference>
<accession>A0A2K9EY86</accession>
<evidence type="ECO:0000259" key="2">
    <source>
        <dbReference type="Pfam" id="PF00174"/>
    </source>
</evidence>
<feature type="signal peptide" evidence="1">
    <location>
        <begin position="1"/>
        <end position="24"/>
    </location>
</feature>
<dbReference type="EMBL" id="CP025408">
    <property type="protein sequence ID" value="AUH33062.1"/>
    <property type="molecule type" value="Genomic_DNA"/>
</dbReference>
<feature type="chain" id="PRO_5014953505" evidence="1">
    <location>
        <begin position="25"/>
        <end position="171"/>
    </location>
</feature>
<organism evidence="3 4">
    <name type="scientific">Paracoccus tegillarcae</name>
    <dbReference type="NCBI Taxonomy" id="1529068"/>
    <lineage>
        <taxon>Bacteria</taxon>
        <taxon>Pseudomonadati</taxon>
        <taxon>Pseudomonadota</taxon>
        <taxon>Alphaproteobacteria</taxon>
        <taxon>Rhodobacterales</taxon>
        <taxon>Paracoccaceae</taxon>
        <taxon>Paracoccus</taxon>
    </lineage>
</organism>
<proteinExistence type="predicted"/>
<dbReference type="InterPro" id="IPR036374">
    <property type="entry name" value="OxRdtase_Mopterin-bd_sf"/>
</dbReference>
<dbReference type="Pfam" id="PF00174">
    <property type="entry name" value="Oxidored_molyb"/>
    <property type="match status" value="1"/>
</dbReference>
<name>A0A2K9EY86_9RHOB</name>
<sequence length="171" mass="18448">MSRRLFGALAVIAMTGATGLPAIASDLAAPTGEVMLTVSGNVETTNVDGTAQLDLDMLEAMDTTTIETSTIWTEGMQTFEGVSLAALVEALGITGETLRATAINDYEIEIPMTDAVEGGPIVAYRQNGDTMSLRDKGPLWIIYPYDADADYRTEVIYSRSIWQMDRIEAVD</sequence>
<dbReference type="RefSeq" id="WP_101459735.1">
    <property type="nucleotide sequence ID" value="NZ_CP025408.1"/>
</dbReference>
<dbReference type="Gene3D" id="3.90.420.10">
    <property type="entry name" value="Oxidoreductase, molybdopterin-binding domain"/>
    <property type="match status" value="1"/>
</dbReference>
<dbReference type="SUPFAM" id="SSF56524">
    <property type="entry name" value="Oxidoreductase molybdopterin-binding domain"/>
    <property type="match status" value="1"/>
</dbReference>
<evidence type="ECO:0000256" key="1">
    <source>
        <dbReference type="SAM" id="SignalP"/>
    </source>
</evidence>
<dbReference type="AlphaFoldDB" id="A0A2K9EY86"/>
<dbReference type="OrthoDB" id="9798763at2"/>
<reference evidence="3 4" key="1">
    <citation type="submission" date="2017-12" db="EMBL/GenBank/DDBJ databases">
        <authorList>
            <person name="Hurst M.R.H."/>
        </authorList>
    </citation>
    <scope>NUCLEOTIDE SEQUENCE [LARGE SCALE GENOMIC DNA]</scope>
    <source>
        <strain evidence="3 4">BM15</strain>
    </source>
</reference>